<accession>A0A386UWX0</accession>
<sequence>MSAHMPPVLPERRALSHFVQTDRAVHEAWALLTIQAPKASAVLHLLANRVGENNAVVASYPVLAEISGLSVSTIRRAIATLIEGNWIEVRRLGSSSTVNAYVLNDRVAWTRARNDLRYSLFSATVITSETEQDDRDALGKQVPLRRLPKLGEAQLPSGAGLPPESQAFLGGMEPELPATGIRADES</sequence>
<name>A0A386UWX0_9RHOB</name>
<dbReference type="Proteomes" id="UP000272010">
    <property type="component" value="Plasmid pYEE8"/>
</dbReference>
<proteinExistence type="predicted"/>
<reference evidence="3" key="1">
    <citation type="submission" date="2018-07" db="EMBL/GenBank/DDBJ databases">
        <title>Genome Structure of the Opportunistic Pathogen Paracoccus yeei (Alphaproteobacteria) and Identification of Putative Virulence Factors.</title>
        <authorList>
            <person name="Lasek R."/>
            <person name="Szuplewska M."/>
            <person name="Mitura M."/>
            <person name="Decewicz P."/>
            <person name="Chmielowska C."/>
            <person name="Pawlot A."/>
            <person name="Sentkowska D."/>
            <person name="Czarnecki J."/>
            <person name="Bartosik D."/>
        </authorList>
    </citation>
    <scope>NUCLEOTIDE SEQUENCE [LARGE SCALE GENOMIC DNA]</scope>
    <source>
        <strain evidence="3">CCUG 32053</strain>
        <plasmid evidence="3">pyee8</plasmid>
    </source>
</reference>
<feature type="region of interest" description="Disordered" evidence="1">
    <location>
        <begin position="151"/>
        <end position="186"/>
    </location>
</feature>
<dbReference type="SUPFAM" id="SSF46785">
    <property type="entry name" value="Winged helix' DNA-binding domain"/>
    <property type="match status" value="1"/>
</dbReference>
<evidence type="ECO:0000313" key="3">
    <source>
        <dbReference type="Proteomes" id="UP000272010"/>
    </source>
</evidence>
<geneLocation type="plasmid" evidence="3">
    <name>pyee8</name>
</geneLocation>
<keyword evidence="2" id="KW-0614">Plasmid</keyword>
<dbReference type="Pfam" id="PF13730">
    <property type="entry name" value="HTH_36"/>
    <property type="match status" value="1"/>
</dbReference>
<protein>
    <submittedName>
        <fullName evidence="2">Helix-turn-helix domain-containing protein</fullName>
    </submittedName>
</protein>
<gene>
    <name evidence="2" type="ORF">PY32053_04747</name>
</gene>
<evidence type="ECO:0000256" key="1">
    <source>
        <dbReference type="SAM" id="MobiDB-lite"/>
    </source>
</evidence>
<dbReference type="EMBL" id="CP031086">
    <property type="protein sequence ID" value="AYF04232.1"/>
    <property type="molecule type" value="Genomic_DNA"/>
</dbReference>
<dbReference type="AlphaFoldDB" id="A0A386UWX0"/>
<organism evidence="2 3">
    <name type="scientific">Paracoccus yeei</name>
    <dbReference type="NCBI Taxonomy" id="147645"/>
    <lineage>
        <taxon>Bacteria</taxon>
        <taxon>Pseudomonadati</taxon>
        <taxon>Pseudomonadota</taxon>
        <taxon>Alphaproteobacteria</taxon>
        <taxon>Rhodobacterales</taxon>
        <taxon>Paracoccaceae</taxon>
        <taxon>Paracoccus</taxon>
    </lineage>
</organism>
<evidence type="ECO:0000313" key="2">
    <source>
        <dbReference type="EMBL" id="AYF04232.1"/>
    </source>
</evidence>
<dbReference type="InterPro" id="IPR036390">
    <property type="entry name" value="WH_DNA-bd_sf"/>
</dbReference>